<dbReference type="AlphaFoldDB" id="A0A7C0U3T6"/>
<reference evidence="1" key="1">
    <citation type="journal article" date="2020" name="mSystems">
        <title>Genome- and Community-Level Interaction Insights into Carbon Utilization and Element Cycling Functions of Hydrothermarchaeota in Hydrothermal Sediment.</title>
        <authorList>
            <person name="Zhou Z."/>
            <person name="Liu Y."/>
            <person name="Xu W."/>
            <person name="Pan J."/>
            <person name="Luo Z.H."/>
            <person name="Li M."/>
        </authorList>
    </citation>
    <scope>NUCLEOTIDE SEQUENCE [LARGE SCALE GENOMIC DNA]</scope>
    <source>
        <strain evidence="1">HyVt-233</strain>
    </source>
</reference>
<gene>
    <name evidence="1" type="ORF">ENG63_07700</name>
</gene>
<name>A0A7C0U3T6_DESA2</name>
<evidence type="ECO:0000313" key="1">
    <source>
        <dbReference type="EMBL" id="HDD44725.1"/>
    </source>
</evidence>
<protein>
    <submittedName>
        <fullName evidence="1">Uncharacterized protein</fullName>
    </submittedName>
</protein>
<comment type="caution">
    <text evidence="1">The sequence shown here is derived from an EMBL/GenBank/DDBJ whole genome shotgun (WGS) entry which is preliminary data.</text>
</comment>
<dbReference type="EMBL" id="DRBS01000287">
    <property type="protein sequence ID" value="HDD44725.1"/>
    <property type="molecule type" value="Genomic_DNA"/>
</dbReference>
<accession>A0A7C0U3T6</accession>
<sequence>MKEETKLVLQILENKATEIALSYAKEQKILKGKYPSVGKFLKVKQKIFQSFLIDLNKELKKLLNG</sequence>
<proteinExistence type="predicted"/>
<dbReference type="Proteomes" id="UP000886289">
    <property type="component" value="Unassembled WGS sequence"/>
</dbReference>
<organism evidence="1">
    <name type="scientific">Desulfofervidus auxilii</name>
    <dbReference type="NCBI Taxonomy" id="1621989"/>
    <lineage>
        <taxon>Bacteria</taxon>
        <taxon>Pseudomonadati</taxon>
        <taxon>Thermodesulfobacteriota</taxon>
        <taxon>Candidatus Desulfofervidia</taxon>
        <taxon>Candidatus Desulfofervidales</taxon>
        <taxon>Candidatus Desulfofervidaceae</taxon>
        <taxon>Candidatus Desulfofervidus</taxon>
    </lineage>
</organism>